<evidence type="ECO:0000313" key="2">
    <source>
        <dbReference type="EMBL" id="WCZ31537.1"/>
    </source>
</evidence>
<dbReference type="EMBL" id="CP063189">
    <property type="protein sequence ID" value="WCZ31537.1"/>
    <property type="molecule type" value="Genomic_DNA"/>
</dbReference>
<name>A0ABY7U4D5_9CORY</name>
<gene>
    <name evidence="2" type="ORF">CMASS_00330</name>
</gene>
<feature type="transmembrane region" description="Helical" evidence="1">
    <location>
        <begin position="77"/>
        <end position="96"/>
    </location>
</feature>
<dbReference type="Proteomes" id="UP001220064">
    <property type="component" value="Chromosome"/>
</dbReference>
<reference evidence="2 3" key="1">
    <citation type="submission" date="2020-10" db="EMBL/GenBank/DDBJ databases">
        <title>Complete genome sequence of Corynebacterium massiliense DSM 45435, type strain of Corynebacterium massiliense.</title>
        <authorList>
            <person name="Busche T."/>
            <person name="Kalinowski J."/>
            <person name="Ruckert C."/>
        </authorList>
    </citation>
    <scope>NUCLEOTIDE SEQUENCE [LARGE SCALE GENOMIC DNA]</scope>
    <source>
        <strain evidence="2 3">DSM 45435</strain>
    </source>
</reference>
<organism evidence="2 3">
    <name type="scientific">Corynebacterium massiliense DSM 45435</name>
    <dbReference type="NCBI Taxonomy" id="1121364"/>
    <lineage>
        <taxon>Bacteria</taxon>
        <taxon>Bacillati</taxon>
        <taxon>Actinomycetota</taxon>
        <taxon>Actinomycetes</taxon>
        <taxon>Mycobacteriales</taxon>
        <taxon>Corynebacteriaceae</taxon>
        <taxon>Corynebacterium</taxon>
    </lineage>
</organism>
<proteinExistence type="predicted"/>
<evidence type="ECO:0008006" key="4">
    <source>
        <dbReference type="Google" id="ProtNLM"/>
    </source>
</evidence>
<keyword evidence="1" id="KW-0812">Transmembrane</keyword>
<protein>
    <recommendedName>
        <fullName evidence="4">SPW repeat-containing protein</fullName>
    </recommendedName>
</protein>
<sequence length="127" mass="13126">MIEEDELKTIDTDDDDTIFTRRGWCWLTPIAAAAVIIVAPGVAGSLLSAGAATAATLIALFGAALVGGAVDGAAFKTTSFVPLIILAAFAFASALYFNDGVWFYGLLLAALFAATSATAHRLTRKKG</sequence>
<feature type="transmembrane region" description="Helical" evidence="1">
    <location>
        <begin position="102"/>
        <end position="122"/>
    </location>
</feature>
<evidence type="ECO:0000256" key="1">
    <source>
        <dbReference type="SAM" id="Phobius"/>
    </source>
</evidence>
<feature type="transmembrane region" description="Helical" evidence="1">
    <location>
        <begin position="49"/>
        <end position="70"/>
    </location>
</feature>
<keyword evidence="1" id="KW-0472">Membrane</keyword>
<dbReference type="RefSeq" id="WP_022863155.1">
    <property type="nucleotide sequence ID" value="NZ_ATVG01000007.1"/>
</dbReference>
<keyword evidence="1" id="KW-1133">Transmembrane helix</keyword>
<keyword evidence="3" id="KW-1185">Reference proteome</keyword>
<evidence type="ECO:0000313" key="3">
    <source>
        <dbReference type="Proteomes" id="UP001220064"/>
    </source>
</evidence>
<feature type="transmembrane region" description="Helical" evidence="1">
    <location>
        <begin position="24"/>
        <end position="43"/>
    </location>
</feature>
<accession>A0ABY7U4D5</accession>